<dbReference type="RefSeq" id="WP_130539550.1">
    <property type="nucleotide sequence ID" value="NZ_CP042431.1"/>
</dbReference>
<dbReference type="InterPro" id="IPR012944">
    <property type="entry name" value="SusD_RagB_dom"/>
</dbReference>
<dbReference type="InterPro" id="IPR011990">
    <property type="entry name" value="TPR-like_helical_dom_sf"/>
</dbReference>
<keyword evidence="5" id="KW-0998">Cell outer membrane</keyword>
<evidence type="ECO:0000256" key="3">
    <source>
        <dbReference type="ARBA" id="ARBA00022729"/>
    </source>
</evidence>
<organism evidence="9 10">
    <name type="scientific">Pseudobacter ginsenosidimutans</name>
    <dbReference type="NCBI Taxonomy" id="661488"/>
    <lineage>
        <taxon>Bacteria</taxon>
        <taxon>Pseudomonadati</taxon>
        <taxon>Bacteroidota</taxon>
        <taxon>Chitinophagia</taxon>
        <taxon>Chitinophagales</taxon>
        <taxon>Chitinophagaceae</taxon>
        <taxon>Pseudobacter</taxon>
    </lineage>
</organism>
<sequence length="456" mass="52055">MKYYLLLIMICCSLLGACNKFLDKNPDPTQRVPTTLEEIGLLSNAARNNTEASYHQGADEYFIPVFKTTFRAEAQYFYKHWNYEVVSPWALTAEPVTPNYKSIQTANASLELLGKIKQTEANRIEYNKIKGKCHYLRASNYMFLAWTYCKAYQAATAAKDLGMPIDEDSYFGNKLKRSTLKELYDYILKEAHIAYRALEIRYPLRDEINRINVMGLLARVHLSMGAYDSAMVYSNELLSHESGLMNYNDPGEVNIGSATPFKNFNKEMLEIILSGSRGFFDPVITGNVCYIDTNLIASYAPDDLRPKAHFKKAGEYYQHYSSIYGSGNPVANNIMMVDEFYLVRAECYARKGEKEKALKDLNDLLVTRFAAGKFVPYTTATAAEALDLILEERKKSLVFRGLRWIDIKRQNLEGRNIAVVRKVDGVTYVLPPNDPRFSCPLHSVLVGEYDYEQNPY</sequence>
<name>A0A4Q7N0P4_9BACT</name>
<reference evidence="9 10" key="1">
    <citation type="submission" date="2019-02" db="EMBL/GenBank/DDBJ databases">
        <title>Genomic Encyclopedia of Type Strains, Phase IV (KMG-IV): sequencing the most valuable type-strain genomes for metagenomic binning, comparative biology and taxonomic classification.</title>
        <authorList>
            <person name="Goeker M."/>
        </authorList>
    </citation>
    <scope>NUCLEOTIDE SEQUENCE [LARGE SCALE GENOMIC DNA]</scope>
    <source>
        <strain evidence="9 10">DSM 18116</strain>
    </source>
</reference>
<protein>
    <submittedName>
        <fullName evidence="9">SusD-like starch-binding protein associating with outer membrane</fullName>
    </submittedName>
</protein>
<dbReference type="SUPFAM" id="SSF48452">
    <property type="entry name" value="TPR-like"/>
    <property type="match status" value="1"/>
</dbReference>
<dbReference type="OrthoDB" id="653598at2"/>
<feature type="signal peptide" evidence="6">
    <location>
        <begin position="1"/>
        <end position="17"/>
    </location>
</feature>
<evidence type="ECO:0000256" key="6">
    <source>
        <dbReference type="SAM" id="SignalP"/>
    </source>
</evidence>
<dbReference type="Pfam" id="PF07980">
    <property type="entry name" value="SusD_RagB"/>
    <property type="match status" value="1"/>
</dbReference>
<dbReference type="Pfam" id="PF14322">
    <property type="entry name" value="SusD-like_3"/>
    <property type="match status" value="1"/>
</dbReference>
<keyword evidence="4" id="KW-0472">Membrane</keyword>
<dbReference type="EMBL" id="SGXA01000001">
    <property type="protein sequence ID" value="RZS75157.1"/>
    <property type="molecule type" value="Genomic_DNA"/>
</dbReference>
<comment type="caution">
    <text evidence="9">The sequence shown here is derived from an EMBL/GenBank/DDBJ whole genome shotgun (WGS) entry which is preliminary data.</text>
</comment>
<evidence type="ECO:0000313" key="10">
    <source>
        <dbReference type="Proteomes" id="UP000293874"/>
    </source>
</evidence>
<gene>
    <name evidence="9" type="ORF">EV199_1018</name>
</gene>
<keyword evidence="3 6" id="KW-0732">Signal</keyword>
<dbReference type="Proteomes" id="UP000293874">
    <property type="component" value="Unassembled WGS sequence"/>
</dbReference>
<dbReference type="InterPro" id="IPR033985">
    <property type="entry name" value="SusD-like_N"/>
</dbReference>
<proteinExistence type="inferred from homology"/>
<keyword evidence="10" id="KW-1185">Reference proteome</keyword>
<evidence type="ECO:0000259" key="7">
    <source>
        <dbReference type="Pfam" id="PF07980"/>
    </source>
</evidence>
<evidence type="ECO:0000256" key="2">
    <source>
        <dbReference type="ARBA" id="ARBA00006275"/>
    </source>
</evidence>
<feature type="chain" id="PRO_5020818766" evidence="6">
    <location>
        <begin position="18"/>
        <end position="456"/>
    </location>
</feature>
<evidence type="ECO:0000256" key="5">
    <source>
        <dbReference type="ARBA" id="ARBA00023237"/>
    </source>
</evidence>
<comment type="similarity">
    <text evidence="2">Belongs to the SusD family.</text>
</comment>
<dbReference type="GO" id="GO:0009279">
    <property type="term" value="C:cell outer membrane"/>
    <property type="evidence" value="ECO:0007669"/>
    <property type="project" value="UniProtKB-SubCell"/>
</dbReference>
<feature type="domain" description="SusD-like N-terminal" evidence="8">
    <location>
        <begin position="20"/>
        <end position="222"/>
    </location>
</feature>
<evidence type="ECO:0000256" key="1">
    <source>
        <dbReference type="ARBA" id="ARBA00004442"/>
    </source>
</evidence>
<evidence type="ECO:0000313" key="9">
    <source>
        <dbReference type="EMBL" id="RZS75157.1"/>
    </source>
</evidence>
<feature type="domain" description="RagB/SusD" evidence="7">
    <location>
        <begin position="339"/>
        <end position="409"/>
    </location>
</feature>
<accession>A0A4Q7N0P4</accession>
<evidence type="ECO:0000256" key="4">
    <source>
        <dbReference type="ARBA" id="ARBA00023136"/>
    </source>
</evidence>
<evidence type="ECO:0000259" key="8">
    <source>
        <dbReference type="Pfam" id="PF14322"/>
    </source>
</evidence>
<comment type="subcellular location">
    <subcellularLocation>
        <location evidence="1">Cell outer membrane</location>
    </subcellularLocation>
</comment>
<dbReference type="AlphaFoldDB" id="A0A4Q7N0P4"/>
<dbReference type="PROSITE" id="PS51257">
    <property type="entry name" value="PROKAR_LIPOPROTEIN"/>
    <property type="match status" value="1"/>
</dbReference>
<dbReference type="Gene3D" id="1.25.40.390">
    <property type="match status" value="1"/>
</dbReference>